<dbReference type="InterPro" id="IPR008795">
    <property type="entry name" value="Prominin"/>
</dbReference>
<dbReference type="RefSeq" id="XP_028325400.1">
    <property type="nucleotide sequence ID" value="XM_028469599.1"/>
</dbReference>
<dbReference type="GO" id="GO:0015485">
    <property type="term" value="F:cholesterol binding"/>
    <property type="evidence" value="ECO:0007669"/>
    <property type="project" value="TreeGrafter"/>
</dbReference>
<sequence length="834" mass="92871">MTIPRSGKEWRWQESTTGFPCGLGLLLVLLLLPVGVSDAHLQQKSCLAAEGPQLLRQPQYKDFEQKDPNVGFLGLMVQPFLHMIQPKPFPQDLFLEVIGGQFQLNQDFIKRVLVYEVGFLVCLAIAVVYIILLPFVGLILAGCRCCGNCGGKMYQKQTPSTHCNRRAFYWSALVTTLIILAGNVIMFKSNQDLNWSVTRGSVKLKDTLDNVQTYLSAVPLQLDTVVNESYKTVQKVSENLNNIGAQLGVEIQNQFKGTLNPVLLSVNLLDQETVNISVELKTLNSSLTEQQLSLDRLQSNVSAVKNRINATLSKPNCVGCEDFRPELQKITVDATITIPSLNELQSAVDEVLKSDLQSKLKEVDVYFQNIPQRMTNDIEVLVSSSKQVLDEIKTQVSQIASDIPLSTLTTAIQEFLNFAETEIQKVLPIVERAEYIRWSVCVALSCVVLFVVACYLLGLTFGPAGLKPKVDPTKRSCTADCGGTFLMMGAGFSFLFSALLMIAVAISFVPGGNVYTVFCRPWDNGQILKFLDTPGLIPLLDIGVALGVTANVNISDLYRDCQKNQSLWMTLHLYQLVNLEEQLNVTRYTEEIVKKFESTNVTLTTINLLDSEIKNKLSTFSTQVDNFKIDAVTERINNLTSINLNTTADKLDQAADSQSSPDIESELHSEANDLRHIQTDIETNIIPQLENLESTIKSLRSTLGKINATVGEVLSSVGAAQDFLHTNTSVIVKTESRKFLDCQLNYFTVYTQWANRTITQQLGLCGPVVDAVDSVVVIVCKHGVESLNTFWFCLGWCIIFFIPGIIFSIKLAKYYRRMKYSDVYDNNLILNHGH</sequence>
<feature type="transmembrane region" description="Helical" evidence="8">
    <location>
        <begin position="485"/>
        <end position="509"/>
    </location>
</feature>
<evidence type="ECO:0000256" key="3">
    <source>
        <dbReference type="ARBA" id="ARBA00022692"/>
    </source>
</evidence>
<feature type="signal peptide" evidence="9">
    <location>
        <begin position="1"/>
        <end position="39"/>
    </location>
</feature>
<feature type="transmembrane region" description="Helical" evidence="8">
    <location>
        <begin position="117"/>
        <end position="146"/>
    </location>
</feature>
<organism evidence="10 11">
    <name type="scientific">Gouania willdenowi</name>
    <name type="common">Blunt-snouted clingfish</name>
    <name type="synonym">Lepadogaster willdenowi</name>
    <dbReference type="NCBI Taxonomy" id="441366"/>
    <lineage>
        <taxon>Eukaryota</taxon>
        <taxon>Metazoa</taxon>
        <taxon>Chordata</taxon>
        <taxon>Craniata</taxon>
        <taxon>Vertebrata</taxon>
        <taxon>Euteleostomi</taxon>
        <taxon>Actinopterygii</taxon>
        <taxon>Neopterygii</taxon>
        <taxon>Teleostei</taxon>
        <taxon>Neoteleostei</taxon>
        <taxon>Acanthomorphata</taxon>
        <taxon>Ovalentaria</taxon>
        <taxon>Blenniimorphae</taxon>
        <taxon>Blenniiformes</taxon>
        <taxon>Gobiesocoidei</taxon>
        <taxon>Gobiesocidae</taxon>
        <taxon>Gobiesocinae</taxon>
        <taxon>Gouania</taxon>
    </lineage>
</organism>
<accession>A0A8C5GHX2</accession>
<keyword evidence="11" id="KW-1185">Reference proteome</keyword>
<keyword evidence="7" id="KW-0175">Coiled coil</keyword>
<feature type="transmembrane region" description="Helical" evidence="8">
    <location>
        <begin position="167"/>
        <end position="187"/>
    </location>
</feature>
<proteinExistence type="inferred from homology"/>
<dbReference type="CTD" id="150696"/>
<feature type="chain" id="PRO_5034709120" evidence="9">
    <location>
        <begin position="40"/>
        <end position="834"/>
    </location>
</feature>
<keyword evidence="4 8" id="KW-1133">Transmembrane helix</keyword>
<gene>
    <name evidence="10" type="primary">prom2</name>
</gene>
<dbReference type="Pfam" id="PF05478">
    <property type="entry name" value="Prominin"/>
    <property type="match status" value="1"/>
</dbReference>
<dbReference type="PANTHER" id="PTHR22730">
    <property type="entry name" value="PROMININ PROM PROTEIN"/>
    <property type="match status" value="1"/>
</dbReference>
<feature type="coiled-coil region" evidence="7">
    <location>
        <begin position="280"/>
        <end position="314"/>
    </location>
</feature>
<reference evidence="10" key="2">
    <citation type="submission" date="2025-08" db="UniProtKB">
        <authorList>
            <consortium name="Ensembl"/>
        </authorList>
    </citation>
    <scope>IDENTIFICATION</scope>
</reference>
<dbReference type="OrthoDB" id="6229420at2759"/>
<comment type="subcellular location">
    <subcellularLocation>
        <location evidence="1">Cell projection</location>
        <location evidence="1">Microvillus membrane</location>
        <topology evidence="1">Multi-pass membrane protein</topology>
    </subcellularLocation>
</comment>
<keyword evidence="5 8" id="KW-0472">Membrane</keyword>
<dbReference type="GO" id="GO:0016324">
    <property type="term" value="C:apical plasma membrane"/>
    <property type="evidence" value="ECO:0007669"/>
    <property type="project" value="TreeGrafter"/>
</dbReference>
<feature type="transmembrane region" description="Helical" evidence="8">
    <location>
        <begin position="435"/>
        <end position="464"/>
    </location>
</feature>
<reference evidence="10" key="1">
    <citation type="submission" date="2020-06" db="EMBL/GenBank/DDBJ databases">
        <authorList>
            <consortium name="Wellcome Sanger Institute Data Sharing"/>
        </authorList>
    </citation>
    <scope>NUCLEOTIDE SEQUENCE [LARGE SCALE GENOMIC DNA]</scope>
</reference>
<keyword evidence="9" id="KW-0732">Signal</keyword>
<dbReference type="GO" id="GO:0005929">
    <property type="term" value="C:cilium"/>
    <property type="evidence" value="ECO:0007669"/>
    <property type="project" value="TreeGrafter"/>
</dbReference>
<evidence type="ECO:0000313" key="10">
    <source>
        <dbReference type="Ensembl" id="ENSGWIP00000030500.1"/>
    </source>
</evidence>
<name>A0A8C5GHX2_GOUWI</name>
<dbReference type="Ensembl" id="ENSGWIT00000033246.1">
    <property type="protein sequence ID" value="ENSGWIP00000030500.1"/>
    <property type="gene ID" value="ENSGWIG00000015862.1"/>
</dbReference>
<keyword evidence="6" id="KW-0325">Glycoprotein</keyword>
<evidence type="ECO:0000313" key="11">
    <source>
        <dbReference type="Proteomes" id="UP000694680"/>
    </source>
</evidence>
<comment type="similarity">
    <text evidence="2">Belongs to the prominin family.</text>
</comment>
<evidence type="ECO:0000256" key="2">
    <source>
        <dbReference type="ARBA" id="ARBA00006058"/>
    </source>
</evidence>
<protein>
    <submittedName>
        <fullName evidence="10">Prominin-1-A-like</fullName>
    </submittedName>
</protein>
<evidence type="ECO:0000256" key="1">
    <source>
        <dbReference type="ARBA" id="ARBA00004475"/>
    </source>
</evidence>
<keyword evidence="3 8" id="KW-0812">Transmembrane</keyword>
<evidence type="ECO:0000256" key="6">
    <source>
        <dbReference type="ARBA" id="ARBA00023180"/>
    </source>
</evidence>
<evidence type="ECO:0000256" key="9">
    <source>
        <dbReference type="SAM" id="SignalP"/>
    </source>
</evidence>
<dbReference type="GeneID" id="114477325"/>
<evidence type="ECO:0000256" key="4">
    <source>
        <dbReference type="ARBA" id="ARBA00022989"/>
    </source>
</evidence>
<evidence type="ECO:0000256" key="7">
    <source>
        <dbReference type="SAM" id="Coils"/>
    </source>
</evidence>
<reference evidence="10" key="3">
    <citation type="submission" date="2025-09" db="UniProtKB">
        <authorList>
            <consortium name="Ensembl"/>
        </authorList>
    </citation>
    <scope>IDENTIFICATION</scope>
</reference>
<dbReference type="RefSeq" id="XP_028325398.1">
    <property type="nucleotide sequence ID" value="XM_028469597.1"/>
</dbReference>
<dbReference type="GO" id="GO:0009986">
    <property type="term" value="C:cell surface"/>
    <property type="evidence" value="ECO:0007669"/>
    <property type="project" value="TreeGrafter"/>
</dbReference>
<dbReference type="GO" id="GO:0071914">
    <property type="term" value="C:prominosome"/>
    <property type="evidence" value="ECO:0007669"/>
    <property type="project" value="TreeGrafter"/>
</dbReference>
<evidence type="ECO:0000256" key="5">
    <source>
        <dbReference type="ARBA" id="ARBA00023136"/>
    </source>
</evidence>
<dbReference type="GO" id="GO:0031528">
    <property type="term" value="C:microvillus membrane"/>
    <property type="evidence" value="ECO:0007669"/>
    <property type="project" value="UniProtKB-SubCell"/>
</dbReference>
<dbReference type="RefSeq" id="XP_028325401.1">
    <property type="nucleotide sequence ID" value="XM_028469600.1"/>
</dbReference>
<feature type="transmembrane region" description="Helical" evidence="8">
    <location>
        <begin position="789"/>
        <end position="809"/>
    </location>
</feature>
<dbReference type="Proteomes" id="UP000694680">
    <property type="component" value="Chromosome 15"/>
</dbReference>
<dbReference type="RefSeq" id="XP_028325397.1">
    <property type="nucleotide sequence ID" value="XM_028469596.1"/>
</dbReference>
<dbReference type="RefSeq" id="XP_028325399.1">
    <property type="nucleotide sequence ID" value="XM_028469598.1"/>
</dbReference>
<dbReference type="PANTHER" id="PTHR22730:SF4">
    <property type="entry name" value="PROMININ-1-A-LIKE"/>
    <property type="match status" value="1"/>
</dbReference>
<dbReference type="AlphaFoldDB" id="A0A8C5GHX2"/>
<evidence type="ECO:0000256" key="8">
    <source>
        <dbReference type="SAM" id="Phobius"/>
    </source>
</evidence>